<sequence>MGSLYLIPKTTAIKRIKFSNYLKKYDFSHNIVHYAIE</sequence>
<reference evidence="2" key="1">
    <citation type="journal article" date="2014" name="Genome Announc.">
        <title>Draft Genome Sequence of Marine Flavobacterium Jejuia pallidilutea Strain 11shimoA1 and Pigmentation Mutants.</title>
        <authorList>
            <person name="Takatani N."/>
            <person name="Nakanishi M."/>
            <person name="Meirelles P."/>
            <person name="Mino S."/>
            <person name="Suda W."/>
            <person name="Oshima K."/>
            <person name="Hattori M."/>
            <person name="Ohkuma M."/>
            <person name="Hosokawa M."/>
            <person name="Miyashita K."/>
            <person name="Thompson F.L."/>
            <person name="Niwa A."/>
            <person name="Sawabe T."/>
            <person name="Sawabe T."/>
        </authorList>
    </citation>
    <scope>NUCLEOTIDE SEQUENCE [LARGE SCALE GENOMIC DNA]</scope>
    <source>
        <strain evidence="2">JCM 19538</strain>
    </source>
</reference>
<keyword evidence="2" id="KW-1185">Reference proteome</keyword>
<organism evidence="1 2">
    <name type="scientific">Jejuia pallidilutea</name>
    <dbReference type="NCBI Taxonomy" id="504487"/>
    <lineage>
        <taxon>Bacteria</taxon>
        <taxon>Pseudomonadati</taxon>
        <taxon>Bacteroidota</taxon>
        <taxon>Flavobacteriia</taxon>
        <taxon>Flavobacteriales</taxon>
        <taxon>Flavobacteriaceae</taxon>
        <taxon>Jejuia</taxon>
    </lineage>
</organism>
<gene>
    <name evidence="1" type="ORF">JCM19538_2086</name>
</gene>
<dbReference type="AlphaFoldDB" id="A0A098LRU1"/>
<evidence type="ECO:0000313" key="2">
    <source>
        <dbReference type="Proteomes" id="UP000030184"/>
    </source>
</evidence>
<name>A0A098LRU1_9FLAO</name>
<dbReference type="Proteomes" id="UP000030184">
    <property type="component" value="Unassembled WGS sequence"/>
</dbReference>
<accession>A0A098LRU1</accession>
<dbReference type="EMBL" id="BBNY01000005">
    <property type="protein sequence ID" value="GAL89097.1"/>
    <property type="molecule type" value="Genomic_DNA"/>
</dbReference>
<proteinExistence type="predicted"/>
<comment type="caution">
    <text evidence="1">The sequence shown here is derived from an EMBL/GenBank/DDBJ whole genome shotgun (WGS) entry which is preliminary data.</text>
</comment>
<protein>
    <submittedName>
        <fullName evidence="1">Uncharacterized protein</fullName>
    </submittedName>
</protein>
<evidence type="ECO:0000313" key="1">
    <source>
        <dbReference type="EMBL" id="GAL89097.1"/>
    </source>
</evidence>